<dbReference type="EMBL" id="CP039690">
    <property type="protein sequence ID" value="QCI65634.1"/>
    <property type="molecule type" value="Genomic_DNA"/>
</dbReference>
<dbReference type="OrthoDB" id="7874077at2"/>
<protein>
    <submittedName>
        <fullName evidence="1">Uncharacterized protein</fullName>
    </submittedName>
</protein>
<evidence type="ECO:0000313" key="2">
    <source>
        <dbReference type="Proteomes" id="UP000298781"/>
    </source>
</evidence>
<gene>
    <name evidence="1" type="ORF">E8M01_16320</name>
</gene>
<dbReference type="AlphaFoldDB" id="A0A4D7AV67"/>
<name>A0A4D7AV67_9HYPH</name>
<dbReference type="Proteomes" id="UP000298781">
    <property type="component" value="Chromosome"/>
</dbReference>
<dbReference type="KEGG" id="pstg:E8M01_16320"/>
<keyword evidence="2" id="KW-1185">Reference proteome</keyword>
<evidence type="ECO:0000313" key="1">
    <source>
        <dbReference type="EMBL" id="QCI65634.1"/>
    </source>
</evidence>
<accession>A0A4D7AV67</accession>
<sequence>MTKLTYPVLSPLRHDGKLYSPDDAKANAVALSEEEAEGLRAIGVLGDPTKIEAPADEAGRVAVILDHVAGFAVGDFTKDGKLRAAAHRALAGKLGWEPSPDDIATALKAFVSSQANSEAGE</sequence>
<reference evidence="1 2" key="1">
    <citation type="submission" date="2019-04" db="EMBL/GenBank/DDBJ databases">
        <title>Phreatobacter aquaticus sp. nov.</title>
        <authorList>
            <person name="Choi A."/>
        </authorList>
    </citation>
    <scope>NUCLEOTIDE SEQUENCE [LARGE SCALE GENOMIC DNA]</scope>
    <source>
        <strain evidence="1 2">KCTC 52518</strain>
    </source>
</reference>
<dbReference type="RefSeq" id="WP_136961080.1">
    <property type="nucleotide sequence ID" value="NZ_CP039690.1"/>
</dbReference>
<organism evidence="1 2">
    <name type="scientific">Phreatobacter stygius</name>
    <dbReference type="NCBI Taxonomy" id="1940610"/>
    <lineage>
        <taxon>Bacteria</taxon>
        <taxon>Pseudomonadati</taxon>
        <taxon>Pseudomonadota</taxon>
        <taxon>Alphaproteobacteria</taxon>
        <taxon>Hyphomicrobiales</taxon>
        <taxon>Phreatobacteraceae</taxon>
        <taxon>Phreatobacter</taxon>
    </lineage>
</organism>
<proteinExistence type="predicted"/>